<keyword evidence="1" id="KW-1133">Transmembrane helix</keyword>
<reference evidence="3 4" key="1">
    <citation type="submission" date="2018-03" db="EMBL/GenBank/DDBJ databases">
        <authorList>
            <person name="Keele B.F."/>
        </authorList>
    </citation>
    <scope>NUCLEOTIDE SEQUENCE [LARGE SCALE GENOMIC DNA]</scope>
    <source>
        <strain evidence="3 4">CeCT 8812</strain>
    </source>
</reference>
<organism evidence="3 4">
    <name type="scientific">Pontivivens insulae</name>
    <dbReference type="NCBI Taxonomy" id="1639689"/>
    <lineage>
        <taxon>Bacteria</taxon>
        <taxon>Pseudomonadati</taxon>
        <taxon>Pseudomonadota</taxon>
        <taxon>Alphaproteobacteria</taxon>
        <taxon>Rhodobacterales</taxon>
        <taxon>Paracoccaceae</taxon>
        <taxon>Pontivivens</taxon>
    </lineage>
</organism>
<feature type="transmembrane region" description="Helical" evidence="1">
    <location>
        <begin position="76"/>
        <end position="95"/>
    </location>
</feature>
<dbReference type="RefSeq" id="WP_108781757.1">
    <property type="nucleotide sequence ID" value="NZ_OMKW01000002.1"/>
</dbReference>
<feature type="domain" description="YdbS-like PH" evidence="2">
    <location>
        <begin position="96"/>
        <end position="184"/>
    </location>
</feature>
<dbReference type="EMBL" id="OMKW01000002">
    <property type="protein sequence ID" value="SPF29026.1"/>
    <property type="molecule type" value="Genomic_DNA"/>
</dbReference>
<dbReference type="NCBIfam" id="NF040894">
    <property type="entry name" value="puhB_PGC"/>
    <property type="match status" value="1"/>
</dbReference>
<dbReference type="Proteomes" id="UP000244932">
    <property type="component" value="Unassembled WGS sequence"/>
</dbReference>
<dbReference type="AlphaFoldDB" id="A0A2R8A9V5"/>
<evidence type="ECO:0000259" key="2">
    <source>
        <dbReference type="Pfam" id="PF03703"/>
    </source>
</evidence>
<keyword evidence="1" id="KW-0812">Transmembrane</keyword>
<evidence type="ECO:0000313" key="4">
    <source>
        <dbReference type="Proteomes" id="UP000244932"/>
    </source>
</evidence>
<gene>
    <name evidence="3" type="ORF">POI8812_01331</name>
</gene>
<protein>
    <recommendedName>
        <fullName evidence="2">YdbS-like PH domain-containing protein</fullName>
    </recommendedName>
</protein>
<sequence length="209" mass="22715">MPHDDFEIEPVNGLPETPPEGERILWQGAPNAWALARDALNLYWVMGYFVVLCLWRAVVVAPELGWGGALASGSSFLILGAIACAILLVIAIVQARATVYTITNKRVAMRIGAALNVTLNLPYRWIGSADLSQKRDGTGTIALSTMGQTRLSYLVCWPHVRPWRFAPTQPALRSIPNAQMVAELLADAAQTQLIQQTQPQGDNALVAAE</sequence>
<dbReference type="Pfam" id="PF03703">
    <property type="entry name" value="bPH_2"/>
    <property type="match status" value="1"/>
</dbReference>
<accession>A0A2R8A9V5</accession>
<evidence type="ECO:0000313" key="3">
    <source>
        <dbReference type="EMBL" id="SPF29026.1"/>
    </source>
</evidence>
<dbReference type="InterPro" id="IPR054839">
    <property type="entry name" value="puhB_PGC"/>
</dbReference>
<evidence type="ECO:0000256" key="1">
    <source>
        <dbReference type="SAM" id="Phobius"/>
    </source>
</evidence>
<feature type="transmembrane region" description="Helical" evidence="1">
    <location>
        <begin position="42"/>
        <end position="64"/>
    </location>
</feature>
<dbReference type="OrthoDB" id="7345733at2"/>
<dbReference type="InterPro" id="IPR005182">
    <property type="entry name" value="YdbS-like_PH"/>
</dbReference>
<keyword evidence="1" id="KW-0472">Membrane</keyword>
<name>A0A2R8A9V5_9RHOB</name>
<proteinExistence type="predicted"/>
<keyword evidence="4" id="KW-1185">Reference proteome</keyword>